<keyword evidence="8" id="KW-0675">Receptor</keyword>
<accession>A0A1Y3QUV9</accession>
<dbReference type="Pfam" id="PF07715">
    <property type="entry name" value="Plug"/>
    <property type="match status" value="1"/>
</dbReference>
<feature type="chain" id="PRO_5012169605" evidence="12">
    <location>
        <begin position="19"/>
        <end position="1018"/>
    </location>
</feature>
<dbReference type="InterPro" id="IPR036942">
    <property type="entry name" value="Beta-barrel_TonB_sf"/>
</dbReference>
<dbReference type="PANTHER" id="PTHR30069:SF29">
    <property type="entry name" value="HEMOGLOBIN AND HEMOGLOBIN-HAPTOGLOBIN-BINDING PROTEIN 1-RELATED"/>
    <property type="match status" value="1"/>
</dbReference>
<organism evidence="15 16">
    <name type="scientific">Alistipes onderdonkii</name>
    <dbReference type="NCBI Taxonomy" id="328813"/>
    <lineage>
        <taxon>Bacteria</taxon>
        <taxon>Pseudomonadati</taxon>
        <taxon>Bacteroidota</taxon>
        <taxon>Bacteroidia</taxon>
        <taxon>Bacteroidales</taxon>
        <taxon>Rikenellaceae</taxon>
        <taxon>Alistipes</taxon>
    </lineage>
</organism>
<evidence type="ECO:0000259" key="13">
    <source>
        <dbReference type="Pfam" id="PF00593"/>
    </source>
</evidence>
<dbReference type="Gene3D" id="2.170.130.10">
    <property type="entry name" value="TonB-dependent receptor, plug domain"/>
    <property type="match status" value="1"/>
</dbReference>
<evidence type="ECO:0000259" key="14">
    <source>
        <dbReference type="Pfam" id="PF07715"/>
    </source>
</evidence>
<dbReference type="eggNOG" id="COG4771">
    <property type="taxonomic scope" value="Bacteria"/>
</dbReference>
<evidence type="ECO:0000256" key="8">
    <source>
        <dbReference type="ARBA" id="ARBA00023170"/>
    </source>
</evidence>
<dbReference type="Pfam" id="PF13715">
    <property type="entry name" value="CarbopepD_reg_2"/>
    <property type="match status" value="1"/>
</dbReference>
<keyword evidence="7 10" id="KW-0472">Membrane</keyword>
<dbReference type="OrthoDB" id="9768177at2"/>
<evidence type="ECO:0000256" key="4">
    <source>
        <dbReference type="ARBA" id="ARBA00022692"/>
    </source>
</evidence>
<dbReference type="GO" id="GO:0015344">
    <property type="term" value="F:siderophore uptake transmembrane transporter activity"/>
    <property type="evidence" value="ECO:0007669"/>
    <property type="project" value="TreeGrafter"/>
</dbReference>
<evidence type="ECO:0000256" key="7">
    <source>
        <dbReference type="ARBA" id="ARBA00023136"/>
    </source>
</evidence>
<evidence type="ECO:0000256" key="5">
    <source>
        <dbReference type="ARBA" id="ARBA00022729"/>
    </source>
</evidence>
<dbReference type="GO" id="GO:0044718">
    <property type="term" value="P:siderophore transmembrane transport"/>
    <property type="evidence" value="ECO:0007669"/>
    <property type="project" value="TreeGrafter"/>
</dbReference>
<keyword evidence="3 10" id="KW-1134">Transmembrane beta strand</keyword>
<reference evidence="16" key="1">
    <citation type="submission" date="2017-04" db="EMBL/GenBank/DDBJ databases">
        <title>Function of individual gut microbiota members based on whole genome sequencing of pure cultures obtained from chicken caecum.</title>
        <authorList>
            <person name="Medvecky M."/>
            <person name="Cejkova D."/>
            <person name="Polansky O."/>
            <person name="Karasova D."/>
            <person name="Kubasova T."/>
            <person name="Cizek A."/>
            <person name="Rychlik I."/>
        </authorList>
    </citation>
    <scope>NUCLEOTIDE SEQUENCE [LARGE SCALE GENOMIC DNA]</scope>
    <source>
        <strain evidence="16">An90</strain>
    </source>
</reference>
<feature type="signal peptide" evidence="12">
    <location>
        <begin position="1"/>
        <end position="18"/>
    </location>
</feature>
<gene>
    <name evidence="15" type="ORF">B5G41_07080</name>
</gene>
<evidence type="ECO:0000256" key="2">
    <source>
        <dbReference type="ARBA" id="ARBA00022448"/>
    </source>
</evidence>
<keyword evidence="2 10" id="KW-0813">Transport</keyword>
<dbReference type="PROSITE" id="PS52016">
    <property type="entry name" value="TONB_DEPENDENT_REC_3"/>
    <property type="match status" value="1"/>
</dbReference>
<dbReference type="NCBIfam" id="TIGR04057">
    <property type="entry name" value="SusC_RagA_signa"/>
    <property type="match status" value="1"/>
</dbReference>
<evidence type="ECO:0000313" key="15">
    <source>
        <dbReference type="EMBL" id="OUN03443.1"/>
    </source>
</evidence>
<dbReference type="InterPro" id="IPR023997">
    <property type="entry name" value="TonB-dep_OMP_SusC/RagA_CS"/>
</dbReference>
<keyword evidence="4 10" id="KW-0812">Transmembrane</keyword>
<keyword evidence="6 11" id="KW-0798">TonB box</keyword>
<dbReference type="RefSeq" id="WP_087402096.1">
    <property type="nucleotide sequence ID" value="NZ_NFHB01000004.1"/>
</dbReference>
<feature type="domain" description="TonB-dependent receptor-like beta-barrel" evidence="13">
    <location>
        <begin position="418"/>
        <end position="767"/>
    </location>
</feature>
<evidence type="ECO:0000256" key="11">
    <source>
        <dbReference type="RuleBase" id="RU003357"/>
    </source>
</evidence>
<dbReference type="Gene3D" id="2.40.170.20">
    <property type="entry name" value="TonB-dependent receptor, beta-barrel domain"/>
    <property type="match status" value="1"/>
</dbReference>
<dbReference type="Gene3D" id="2.60.40.1120">
    <property type="entry name" value="Carboxypeptidase-like, regulatory domain"/>
    <property type="match status" value="1"/>
</dbReference>
<dbReference type="InterPro" id="IPR000531">
    <property type="entry name" value="Beta-barrel_TonB"/>
</dbReference>
<comment type="caution">
    <text evidence="15">The sequence shown here is derived from an EMBL/GenBank/DDBJ whole genome shotgun (WGS) entry which is preliminary data.</text>
</comment>
<feature type="domain" description="TonB-dependent receptor plug" evidence="14">
    <location>
        <begin position="118"/>
        <end position="246"/>
    </location>
</feature>
<keyword evidence="9 10" id="KW-0998">Cell outer membrane</keyword>
<dbReference type="InterPro" id="IPR012910">
    <property type="entry name" value="Plug_dom"/>
</dbReference>
<dbReference type="Pfam" id="PF00593">
    <property type="entry name" value="TonB_dep_Rec_b-barrel"/>
    <property type="match status" value="1"/>
</dbReference>
<evidence type="ECO:0000313" key="16">
    <source>
        <dbReference type="Proteomes" id="UP000195772"/>
    </source>
</evidence>
<name>A0A1Y3QUV9_9BACT</name>
<dbReference type="InterPro" id="IPR008969">
    <property type="entry name" value="CarboxyPept-like_regulatory"/>
</dbReference>
<evidence type="ECO:0000256" key="10">
    <source>
        <dbReference type="PROSITE-ProRule" id="PRU01360"/>
    </source>
</evidence>
<sequence>MAALLACLCLLPDMAAHAQSPPRKVVVNGRVADESGDPVAGATIVERGTSNGVATLSEGEFSIAVLPGAVLDVSCLGYIDQSIGTGTRTEFEIVLQEDVKAIAEVIVTALGLERNYADLTYSADKIRGSQLTAVKDPNLILSLSGKSAGVQVNKNSSGAGASAKVSIRGVRSVASDNQPLYVVDGMPILNSTPEQAYSAIGGVADAGNRDGGDGISNLNAEDIESVSILKGAPAAALYGSQAANGVILITTKKGNARKQQPVTFTSNLTLQSPFSLPAFQNRYGVSGGVESWGARARMKTYDNAGDFFRTGITAMNAVSVSSGSEQVQNYFSYANTAERGITGSNRLMRHNFNLRTTTGLFRQRLKLDGNISFMRQVVEDKPVPGGFYMNPLVGLYRFPRGVDITPYREHFEVYDAGRKLNVQDWIAPSDDFEQNPYWVVNRIRSRSLRNRAMASFTADWKVNGWLRLKVRGNVDYVNDKVRQKFYASTAPALAGANGRYIESSYSETLFNGELLAMFDKRLSPDWEFSATAGAGLNDRTVNSLRIDSKTASLYFPNVFNVANIVMNGSAYVDEQIDARRQTQSLFATASFKYAGSLNFEVTGRNDWASTLAYTSHEGSGFFYYSAGASWVIGKMFELPRWISFAKVRLTWSRVGNDIPMFITNPKSHVTAGGGINAADAAPGTDLKPEMTNALEAGLEWRFLDDRLGVNLTYYKTNTHNQFFKLPALSGEAYAYRYENAGNIENQGVEVSLNAYPVYGGALTWQSTVNFAHNRNRVIKLHDELREYVYGPSSFSSSYAMKLVEGGSIGDIYGRAFERDATGKIVYEAEGDSAGLPRTVGDGNTVKVGNANPVFSLSWGNTFSYKGMSLSVLLDCRYGGRLLSQTMADLDSYGVSAATADARDRGCVMLEGQRIDDVKGFYKLVGGRAGVTEYYMYDATNIRLRELAVSYALPQRLMRRTRVFSGMTVSLVARNLFFIYNAAPFDPDLVLSTGNDNQGIDVYGMPTVRSIGFNIKLEF</sequence>
<dbReference type="InterPro" id="IPR037066">
    <property type="entry name" value="Plug_dom_sf"/>
</dbReference>
<dbReference type="SUPFAM" id="SSF49464">
    <property type="entry name" value="Carboxypeptidase regulatory domain-like"/>
    <property type="match status" value="1"/>
</dbReference>
<evidence type="ECO:0000256" key="1">
    <source>
        <dbReference type="ARBA" id="ARBA00004571"/>
    </source>
</evidence>
<comment type="similarity">
    <text evidence="10 11">Belongs to the TonB-dependent receptor family.</text>
</comment>
<dbReference type="AlphaFoldDB" id="A0A1Y3QUV9"/>
<dbReference type="SUPFAM" id="SSF56935">
    <property type="entry name" value="Porins"/>
    <property type="match status" value="1"/>
</dbReference>
<dbReference type="InterPro" id="IPR039426">
    <property type="entry name" value="TonB-dep_rcpt-like"/>
</dbReference>
<comment type="subcellular location">
    <subcellularLocation>
        <location evidence="1 10">Cell outer membrane</location>
        <topology evidence="1 10">Multi-pass membrane protein</topology>
    </subcellularLocation>
</comment>
<evidence type="ECO:0000256" key="3">
    <source>
        <dbReference type="ARBA" id="ARBA00022452"/>
    </source>
</evidence>
<dbReference type="PANTHER" id="PTHR30069">
    <property type="entry name" value="TONB-DEPENDENT OUTER MEMBRANE RECEPTOR"/>
    <property type="match status" value="1"/>
</dbReference>
<evidence type="ECO:0000256" key="9">
    <source>
        <dbReference type="ARBA" id="ARBA00023237"/>
    </source>
</evidence>
<evidence type="ECO:0000256" key="6">
    <source>
        <dbReference type="ARBA" id="ARBA00023077"/>
    </source>
</evidence>
<keyword evidence="5 12" id="KW-0732">Signal</keyword>
<evidence type="ECO:0000256" key="12">
    <source>
        <dbReference type="SAM" id="SignalP"/>
    </source>
</evidence>
<dbReference type="NCBIfam" id="TIGR04056">
    <property type="entry name" value="OMP_RagA_SusC"/>
    <property type="match status" value="1"/>
</dbReference>
<dbReference type="EMBL" id="NFHB01000004">
    <property type="protein sequence ID" value="OUN03443.1"/>
    <property type="molecule type" value="Genomic_DNA"/>
</dbReference>
<protein>
    <submittedName>
        <fullName evidence="15">SusC/RagA family protein</fullName>
    </submittedName>
</protein>
<dbReference type="InterPro" id="IPR023996">
    <property type="entry name" value="TonB-dep_OMP_SusC/RagA"/>
</dbReference>
<dbReference type="GO" id="GO:0009279">
    <property type="term" value="C:cell outer membrane"/>
    <property type="evidence" value="ECO:0007669"/>
    <property type="project" value="UniProtKB-SubCell"/>
</dbReference>
<dbReference type="Proteomes" id="UP000195772">
    <property type="component" value="Unassembled WGS sequence"/>
</dbReference>
<proteinExistence type="inferred from homology"/>